<evidence type="ECO:0000256" key="1">
    <source>
        <dbReference type="SAM" id="MobiDB-lite"/>
    </source>
</evidence>
<accession>A0A7C4QQ06</accession>
<proteinExistence type="predicted"/>
<reference evidence="2" key="1">
    <citation type="journal article" date="2020" name="mSystems">
        <title>Genome- and Community-Level Interaction Insights into Carbon Utilization and Element Cycling Functions of Hydrothermarchaeota in Hydrothermal Sediment.</title>
        <authorList>
            <person name="Zhou Z."/>
            <person name="Liu Y."/>
            <person name="Xu W."/>
            <person name="Pan J."/>
            <person name="Luo Z.H."/>
            <person name="Li M."/>
        </authorList>
    </citation>
    <scope>NUCLEOTIDE SEQUENCE [LARGE SCALE GENOMIC DNA]</scope>
    <source>
        <strain evidence="2">SpSt-508</strain>
    </source>
</reference>
<sequence>MLDLRGVGVGKPTSSFARLPLHGVYWPGTAEWLPGFLSQANCTVEGFEDLLGARCVRVKCVSLHPNVADVEWCDILWLDWERDCLVRRILSRKIPQRRLGTDFVVDEFQQLDGGIWFPKRGRVQLQSDTEPYSNQMWTVTEAAVNQAIDRKRFQPPRPEPGTLVNGRVHGGG</sequence>
<organism evidence="2">
    <name type="scientific">Schlesneria paludicola</name>
    <dbReference type="NCBI Taxonomy" id="360056"/>
    <lineage>
        <taxon>Bacteria</taxon>
        <taxon>Pseudomonadati</taxon>
        <taxon>Planctomycetota</taxon>
        <taxon>Planctomycetia</taxon>
        <taxon>Planctomycetales</taxon>
        <taxon>Planctomycetaceae</taxon>
        <taxon>Schlesneria</taxon>
    </lineage>
</organism>
<gene>
    <name evidence="2" type="ORF">ENS64_11890</name>
</gene>
<comment type="caution">
    <text evidence="2">The sequence shown here is derived from an EMBL/GenBank/DDBJ whole genome shotgun (WGS) entry which is preliminary data.</text>
</comment>
<dbReference type="EMBL" id="DSVQ01000015">
    <property type="protein sequence ID" value="HGT39944.1"/>
    <property type="molecule type" value="Genomic_DNA"/>
</dbReference>
<dbReference type="AlphaFoldDB" id="A0A7C4QQ06"/>
<protein>
    <submittedName>
        <fullName evidence="2">Uncharacterized protein</fullName>
    </submittedName>
</protein>
<name>A0A7C4QQ06_9PLAN</name>
<evidence type="ECO:0000313" key="2">
    <source>
        <dbReference type="EMBL" id="HGT39944.1"/>
    </source>
</evidence>
<feature type="region of interest" description="Disordered" evidence="1">
    <location>
        <begin position="152"/>
        <end position="172"/>
    </location>
</feature>